<gene>
    <name evidence="2" type="ORF">B0T11DRAFT_225148</name>
</gene>
<feature type="region of interest" description="Disordered" evidence="1">
    <location>
        <begin position="52"/>
        <end position="90"/>
    </location>
</feature>
<evidence type="ECO:0008006" key="4">
    <source>
        <dbReference type="Google" id="ProtNLM"/>
    </source>
</evidence>
<accession>A0A8K0TK13</accession>
<dbReference type="EMBL" id="JAGPXD010000003">
    <property type="protein sequence ID" value="KAH7362911.1"/>
    <property type="molecule type" value="Genomic_DNA"/>
</dbReference>
<name>A0A8K0TK13_9PEZI</name>
<dbReference type="AlphaFoldDB" id="A0A8K0TK13"/>
<dbReference type="OrthoDB" id="5366531at2759"/>
<dbReference type="Proteomes" id="UP000813385">
    <property type="component" value="Unassembled WGS sequence"/>
</dbReference>
<proteinExistence type="predicted"/>
<evidence type="ECO:0000313" key="2">
    <source>
        <dbReference type="EMBL" id="KAH7362911.1"/>
    </source>
</evidence>
<protein>
    <recommendedName>
        <fullName evidence="4">Pentatricopeptide repeat domain-containing protein</fullName>
    </recommendedName>
</protein>
<comment type="caution">
    <text evidence="2">The sequence shown here is derived from an EMBL/GenBank/DDBJ whole genome shotgun (WGS) entry which is preliminary data.</text>
</comment>
<evidence type="ECO:0000256" key="1">
    <source>
        <dbReference type="SAM" id="MobiDB-lite"/>
    </source>
</evidence>
<sequence length="797" mass="88785">MPQALQWLGHWNRASFIRWQFLQSLPKSRRHSSSSWRRGTSRCLCTASSLRSSHANPATGRRRQRGHSFSPSSAVDPTTPSSGAIDARPLTSEDDLNSFRWNDFVNSTRGAAGTAKRPGTRWNTKPGHHFDAAQLCHELVVAQRRAGRDGVLQVWSNLVEQRGLSKVEGTEADFFYQSVLEAALPNDIILEGILLYADWLVDEHGIRWPDLYDRVISYCLESRQYTRAFRWHMSLMSGFDPGQELFTALISRHVHRNEPDAQATIRAMYIASHYRTVYDDVIPRLYGRGMSSLAIEWRDLLAQHNDLPQHPVASQPFLHFLRAYYRGKTLTPPEYALASSEPRYRPTAHLAQQPASIPIRQDSPTPKNDAIGARFLASSWIGPEFAVHALQGLGVHSLGPLSLQSLALRDPNSASVLARLEQLESLEIHVGDSTYVKSIRHFAETGNDELLLALLQSDIHPEVFDDAHTQSQILANAIATGDWQTSRLLLAIQPVVARDSMQRTSNMLLRDHLLHHDVRAAIALMDEMRATKVEIHPETMETVFNHLLAVTARDIPLSPSTIRGIQGSIDLARSATSSQRMVPSQIWQNVLYQLGRSGQQTAMETLALAIVDGYRNKVTGEGGHMRIHHSDLPPWSAQTEGTDVPFDLPIAHTWHPINRILGDHKLQASIIRWGFRAGLPLSSDAQLQSITDTCPIEDFSIARGARLLQQLGARGITLHLGSIRDEIVSCVASHMASTGKLGAKSPHRIPWSSLPEIRRLFTTALGRKVLPQAPVLRLLLLHAIRQGGSRGAKGPHV</sequence>
<reference evidence="2" key="1">
    <citation type="journal article" date="2021" name="Nat. Commun.">
        <title>Genetic determinants of endophytism in the Arabidopsis root mycobiome.</title>
        <authorList>
            <person name="Mesny F."/>
            <person name="Miyauchi S."/>
            <person name="Thiergart T."/>
            <person name="Pickel B."/>
            <person name="Atanasova L."/>
            <person name="Karlsson M."/>
            <person name="Huettel B."/>
            <person name="Barry K.W."/>
            <person name="Haridas S."/>
            <person name="Chen C."/>
            <person name="Bauer D."/>
            <person name="Andreopoulos W."/>
            <person name="Pangilinan J."/>
            <person name="LaButti K."/>
            <person name="Riley R."/>
            <person name="Lipzen A."/>
            <person name="Clum A."/>
            <person name="Drula E."/>
            <person name="Henrissat B."/>
            <person name="Kohler A."/>
            <person name="Grigoriev I.V."/>
            <person name="Martin F.M."/>
            <person name="Hacquard S."/>
        </authorList>
    </citation>
    <scope>NUCLEOTIDE SEQUENCE</scope>
    <source>
        <strain evidence="2">MPI-CAGE-AT-0016</strain>
    </source>
</reference>
<evidence type="ECO:0000313" key="3">
    <source>
        <dbReference type="Proteomes" id="UP000813385"/>
    </source>
</evidence>
<organism evidence="2 3">
    <name type="scientific">Plectosphaerella cucumerina</name>
    <dbReference type="NCBI Taxonomy" id="40658"/>
    <lineage>
        <taxon>Eukaryota</taxon>
        <taxon>Fungi</taxon>
        <taxon>Dikarya</taxon>
        <taxon>Ascomycota</taxon>
        <taxon>Pezizomycotina</taxon>
        <taxon>Sordariomycetes</taxon>
        <taxon>Hypocreomycetidae</taxon>
        <taxon>Glomerellales</taxon>
        <taxon>Plectosphaerellaceae</taxon>
        <taxon>Plectosphaerella</taxon>
    </lineage>
</organism>
<keyword evidence="3" id="KW-1185">Reference proteome</keyword>
<feature type="compositionally biased region" description="Polar residues" evidence="1">
    <location>
        <begin position="67"/>
        <end position="82"/>
    </location>
</feature>